<dbReference type="Proteomes" id="UP000202420">
    <property type="component" value="Segment"/>
</dbReference>
<gene>
    <name evidence="4" type="primary">Z177L</name>
    <name evidence="4" type="ORF">ATCV1_Z177L</name>
</gene>
<evidence type="ECO:0000313" key="4">
    <source>
        <dbReference type="EMBL" id="ABT16311.1"/>
    </source>
</evidence>
<dbReference type="EMBL" id="EF101928">
    <property type="protein sequence ID" value="ABT16311.1"/>
    <property type="molecule type" value="Genomic_DNA"/>
</dbReference>
<dbReference type="Gene3D" id="3.60.60.10">
    <property type="entry name" value="Penicillin V Acylase, Chain A"/>
    <property type="match status" value="1"/>
</dbReference>
<keyword evidence="2" id="KW-0378">Hydrolase</keyword>
<dbReference type="KEGG" id="vg:5470431"/>
<dbReference type="InterPro" id="IPR029132">
    <property type="entry name" value="CBAH/NAAA_C"/>
</dbReference>
<reference evidence="4 5" key="1">
    <citation type="submission" date="2006-09" db="EMBL/GenBank/DDBJ databases">
        <title>Sequence and annotation of the 288-kb ATCV-1 virus that infects an endosymbiotic Chlorella strain of the heliozoon Acanthocystis turfacea.</title>
        <authorList>
            <person name="Fitzgerald L.A."/>
            <person name="Graves M.V."/>
            <person name="Li X."/>
            <person name="Pfitzner A.J.P."/>
            <person name="Hartigan J."/>
            <person name="Van Etten J.L."/>
        </authorList>
    </citation>
    <scope>NUCLEOTIDE SEQUENCE [LARGE SCALE GENOMIC DNA]</scope>
    <source>
        <strain evidence="4 5">ATCV-1</strain>
    </source>
</reference>
<dbReference type="InterPro" id="IPR029055">
    <property type="entry name" value="Ntn_hydrolases_N"/>
</dbReference>
<keyword evidence="5" id="KW-1185">Reference proteome</keyword>
<organism evidence="4 5">
    <name type="scientific">Chlorovirus heliozoae</name>
    <dbReference type="NCBI Taxonomy" id="322019"/>
    <lineage>
        <taxon>Viruses</taxon>
        <taxon>Varidnaviria</taxon>
        <taxon>Bamfordvirae</taxon>
        <taxon>Nucleocytoviricota</taxon>
        <taxon>Megaviricetes</taxon>
        <taxon>Algavirales</taxon>
        <taxon>Phycodnaviridae</taxon>
        <taxon>Chlorovirus</taxon>
    </lineage>
</organism>
<sequence length="278" mass="31034">MCSGIKIITKDGTILVGRTMEFGQNILKFKKFMSNKIKGVSTPDNKLIDGINRSGLHVMVFYYPKCASFSAPKANFINVKPTDLAMLMLERCATCDDVEYLAPKVCVINEEYPPFTGTPGMHWMITDLTGRSLVLEPEDGKLNVYDNHVGVFTNSPSFPEHLEEAEKALRKVSQYSDPNALSQGTGAIGLPGDYSSVSRFIRLAFFTDTLVQPKDAVEGINTMIHVLNNFDIVKGAVATMDPKTKKVNYETTIYTVYYNLTDRTVMLKDYANQNIRVL</sequence>
<evidence type="ECO:0000313" key="5">
    <source>
        <dbReference type="Proteomes" id="UP000202420"/>
    </source>
</evidence>
<dbReference type="GeneID" id="5470431"/>
<name>A7K8D7_9PHYC</name>
<dbReference type="PANTHER" id="PTHR35527:SF2">
    <property type="entry name" value="HYDROLASE"/>
    <property type="match status" value="1"/>
</dbReference>
<feature type="domain" description="Choloylglycine hydrolase/NAAA C-terminal" evidence="3">
    <location>
        <begin position="2"/>
        <end position="276"/>
    </location>
</feature>
<dbReference type="InterPro" id="IPR052193">
    <property type="entry name" value="Peptidase_C59"/>
</dbReference>
<dbReference type="OrthoDB" id="8178at10239"/>
<evidence type="ECO:0000256" key="1">
    <source>
        <dbReference type="ARBA" id="ARBA00006625"/>
    </source>
</evidence>
<dbReference type="Pfam" id="PF02275">
    <property type="entry name" value="CBAH"/>
    <property type="match status" value="1"/>
</dbReference>
<protein>
    <submittedName>
        <fullName evidence="4">Uncharacterized protein Z177L</fullName>
    </submittedName>
</protein>
<evidence type="ECO:0000259" key="3">
    <source>
        <dbReference type="Pfam" id="PF02275"/>
    </source>
</evidence>
<dbReference type="RefSeq" id="YP_001426658.1">
    <property type="nucleotide sequence ID" value="NC_008724.1"/>
</dbReference>
<accession>A7K8D7</accession>
<dbReference type="GO" id="GO:0016787">
    <property type="term" value="F:hydrolase activity"/>
    <property type="evidence" value="ECO:0007669"/>
    <property type="project" value="UniProtKB-KW"/>
</dbReference>
<comment type="similarity">
    <text evidence="1">Belongs to the peptidase C59 family.</text>
</comment>
<proteinExistence type="inferred from homology"/>
<evidence type="ECO:0000256" key="2">
    <source>
        <dbReference type="ARBA" id="ARBA00022801"/>
    </source>
</evidence>
<dbReference type="PANTHER" id="PTHR35527">
    <property type="entry name" value="CHOLOYLGLYCINE HYDROLASE"/>
    <property type="match status" value="1"/>
</dbReference>
<dbReference type="SUPFAM" id="SSF56235">
    <property type="entry name" value="N-terminal nucleophile aminohydrolases (Ntn hydrolases)"/>
    <property type="match status" value="1"/>
</dbReference>